<dbReference type="RefSeq" id="WP_381197416.1">
    <property type="nucleotide sequence ID" value="NZ_JBHSFE010000014.1"/>
</dbReference>
<keyword evidence="2" id="KW-1185">Reference proteome</keyword>
<comment type="caution">
    <text evidence="1">The sequence shown here is derived from an EMBL/GenBank/DDBJ whole genome shotgun (WGS) entry which is preliminary data.</text>
</comment>
<sequence length="69" mass="7557">MTVIPVMTISSEGVGGGAQMDVGVERLHLLLEPQQRVVTGRRLRQDSSLDLEVFGEHPHRLLGPLSDQP</sequence>
<evidence type="ECO:0000313" key="2">
    <source>
        <dbReference type="Proteomes" id="UP001595993"/>
    </source>
</evidence>
<dbReference type="EMBL" id="JBHSFE010000014">
    <property type="protein sequence ID" value="MFC4609994.1"/>
    <property type="molecule type" value="Genomic_DNA"/>
</dbReference>
<reference evidence="2" key="1">
    <citation type="journal article" date="2019" name="Int. J. Syst. Evol. Microbiol.">
        <title>The Global Catalogue of Microorganisms (GCM) 10K type strain sequencing project: providing services to taxonomists for standard genome sequencing and annotation.</title>
        <authorList>
            <consortium name="The Broad Institute Genomics Platform"/>
            <consortium name="The Broad Institute Genome Sequencing Center for Infectious Disease"/>
            <person name="Wu L."/>
            <person name="Ma J."/>
        </authorList>
    </citation>
    <scope>NUCLEOTIDE SEQUENCE [LARGE SCALE GENOMIC DNA]</scope>
    <source>
        <strain evidence="2">CGMCC 4.7139</strain>
    </source>
</reference>
<proteinExistence type="predicted"/>
<accession>A0ABV9GA61</accession>
<organism evidence="1 2">
    <name type="scientific">Streptomyces maoxianensis</name>
    <dbReference type="NCBI Taxonomy" id="1459942"/>
    <lineage>
        <taxon>Bacteria</taxon>
        <taxon>Bacillati</taxon>
        <taxon>Actinomycetota</taxon>
        <taxon>Actinomycetes</taxon>
        <taxon>Kitasatosporales</taxon>
        <taxon>Streptomycetaceae</taxon>
        <taxon>Streptomyces</taxon>
    </lineage>
</organism>
<protein>
    <submittedName>
        <fullName evidence="1">Uncharacterized protein</fullName>
    </submittedName>
</protein>
<gene>
    <name evidence="1" type="ORF">ACFO9E_19595</name>
</gene>
<name>A0ABV9GA61_9ACTN</name>
<dbReference type="Proteomes" id="UP001595993">
    <property type="component" value="Unassembled WGS sequence"/>
</dbReference>
<evidence type="ECO:0000313" key="1">
    <source>
        <dbReference type="EMBL" id="MFC4609994.1"/>
    </source>
</evidence>